<evidence type="ECO:0000256" key="3">
    <source>
        <dbReference type="ARBA" id="ARBA00023163"/>
    </source>
</evidence>
<dbReference type="InterPro" id="IPR036388">
    <property type="entry name" value="WH-like_DNA-bd_sf"/>
</dbReference>
<keyword evidence="3" id="KW-0804">Transcription</keyword>
<dbReference type="HOGENOM" id="CLU_055769_0_0_11"/>
<dbReference type="Proteomes" id="UP000007962">
    <property type="component" value="Chromosome"/>
</dbReference>
<sequence>MALLTGEIPEVADAAVLTRLPGLLPTLRSSERRIAEAILDDPQAVSRDTIEQLAARCGTSKTSVTRFCRTIGLAGYTELRLALAGDVGRRRDESWRAELGSSADPQNPADVVVDELLTANVRALTETVRTLDRAALAASVDALASAGRIDLYGIGGSGTVAADLQRRFHRIGRVAHAWSESHDALTGAAMLGASDVAIALSHTGETSEVAAALALARDRGATTIAVTNYPGSAVAAAADLVLVTAAHEERARADGLAGRHAQMFVVDCLYVLVAGVLHDESQSGLRRTSEAVRSTRRAR</sequence>
<dbReference type="GO" id="GO:0097367">
    <property type="term" value="F:carbohydrate derivative binding"/>
    <property type="evidence" value="ECO:0007669"/>
    <property type="project" value="InterPro"/>
</dbReference>
<reference evidence="6 7" key="1">
    <citation type="journal article" date="2009" name="Stand. Genomic Sci.">
        <title>Complete genome sequence of Beutenbergia cavernae type strain (HKI 0122).</title>
        <authorList>
            <person name="Land M."/>
            <person name="Pukall R."/>
            <person name="Abt B."/>
            <person name="Goker M."/>
            <person name="Rohde M."/>
            <person name="Glavina Del Rio T."/>
            <person name="Tice H."/>
            <person name="Copeland A."/>
            <person name="Cheng J.F."/>
            <person name="Lucas S."/>
            <person name="Chen F."/>
            <person name="Nolan M."/>
            <person name="Bruce D."/>
            <person name="Goodwin L."/>
            <person name="Pitluck S."/>
            <person name="Ivanova N."/>
            <person name="Mavromatis K."/>
            <person name="Ovchinnikova G."/>
            <person name="Pati A."/>
            <person name="Chen A."/>
            <person name="Palaniappan K."/>
            <person name="Hauser L."/>
            <person name="Chang Y.J."/>
            <person name="Jefferies C.C."/>
            <person name="Saunders E."/>
            <person name="Brettin T."/>
            <person name="Detter J.C."/>
            <person name="Han C."/>
            <person name="Chain P."/>
            <person name="Bristow J."/>
            <person name="Eisen J.A."/>
            <person name="Markowitz V."/>
            <person name="Hugenholtz P."/>
            <person name="Kyrpides N.C."/>
            <person name="Klenk H.P."/>
            <person name="Lapidus A."/>
        </authorList>
    </citation>
    <scope>NUCLEOTIDE SEQUENCE [LARGE SCALE GENOMIC DNA]</scope>
    <source>
        <strain evidence="7">ATCC BAA-8 / DSM 12333 / NBRC 16432</strain>
    </source>
</reference>
<name>C5BVH6_BEUC1</name>
<feature type="domain" description="SIS" evidence="5">
    <location>
        <begin position="139"/>
        <end position="279"/>
    </location>
</feature>
<dbReference type="GO" id="GO:1901135">
    <property type="term" value="P:carbohydrate derivative metabolic process"/>
    <property type="evidence" value="ECO:0007669"/>
    <property type="project" value="InterPro"/>
</dbReference>
<dbReference type="CDD" id="cd05013">
    <property type="entry name" value="SIS_RpiR"/>
    <property type="match status" value="1"/>
</dbReference>
<evidence type="ECO:0000256" key="1">
    <source>
        <dbReference type="ARBA" id="ARBA00023015"/>
    </source>
</evidence>
<evidence type="ECO:0000313" key="6">
    <source>
        <dbReference type="EMBL" id="ACQ78416.1"/>
    </source>
</evidence>
<dbReference type="AlphaFoldDB" id="C5BVH6"/>
<dbReference type="Gene3D" id="3.40.50.10490">
    <property type="entry name" value="Glucose-6-phosphate isomerase like protein, domain 1"/>
    <property type="match status" value="1"/>
</dbReference>
<evidence type="ECO:0000259" key="4">
    <source>
        <dbReference type="PROSITE" id="PS51071"/>
    </source>
</evidence>
<dbReference type="GO" id="GO:0003677">
    <property type="term" value="F:DNA binding"/>
    <property type="evidence" value="ECO:0007669"/>
    <property type="project" value="UniProtKB-KW"/>
</dbReference>
<dbReference type="InterPro" id="IPR001347">
    <property type="entry name" value="SIS_dom"/>
</dbReference>
<dbReference type="KEGG" id="bcv:Bcav_0151"/>
<dbReference type="PANTHER" id="PTHR30514">
    <property type="entry name" value="GLUCOKINASE"/>
    <property type="match status" value="1"/>
</dbReference>
<dbReference type="PANTHER" id="PTHR30514:SF1">
    <property type="entry name" value="HTH-TYPE TRANSCRIPTIONAL REGULATOR HEXR-RELATED"/>
    <property type="match status" value="1"/>
</dbReference>
<dbReference type="PROSITE" id="PS51464">
    <property type="entry name" value="SIS"/>
    <property type="match status" value="1"/>
</dbReference>
<dbReference type="InterPro" id="IPR035472">
    <property type="entry name" value="RpiR-like_SIS"/>
</dbReference>
<dbReference type="InterPro" id="IPR009057">
    <property type="entry name" value="Homeodomain-like_sf"/>
</dbReference>
<dbReference type="Pfam" id="PF01380">
    <property type="entry name" value="SIS"/>
    <property type="match status" value="1"/>
</dbReference>
<evidence type="ECO:0000256" key="2">
    <source>
        <dbReference type="ARBA" id="ARBA00023125"/>
    </source>
</evidence>
<dbReference type="InterPro" id="IPR046348">
    <property type="entry name" value="SIS_dom_sf"/>
</dbReference>
<accession>C5BVH6</accession>
<dbReference type="EMBL" id="CP001618">
    <property type="protein sequence ID" value="ACQ78416.1"/>
    <property type="molecule type" value="Genomic_DNA"/>
</dbReference>
<dbReference type="GO" id="GO:0003700">
    <property type="term" value="F:DNA-binding transcription factor activity"/>
    <property type="evidence" value="ECO:0007669"/>
    <property type="project" value="InterPro"/>
</dbReference>
<dbReference type="InterPro" id="IPR047640">
    <property type="entry name" value="RpiR-like"/>
</dbReference>
<organism evidence="6 7">
    <name type="scientific">Beutenbergia cavernae (strain ATCC BAA-8 / DSM 12333 / CCUG 43141 / JCM 11478 / NBRC 16432 / NCIMB 13614 / HKI 0122)</name>
    <dbReference type="NCBI Taxonomy" id="471853"/>
    <lineage>
        <taxon>Bacteria</taxon>
        <taxon>Bacillati</taxon>
        <taxon>Actinomycetota</taxon>
        <taxon>Actinomycetes</taxon>
        <taxon>Micrococcales</taxon>
        <taxon>Beutenbergiaceae</taxon>
        <taxon>Beutenbergia</taxon>
    </lineage>
</organism>
<evidence type="ECO:0000313" key="7">
    <source>
        <dbReference type="Proteomes" id="UP000007962"/>
    </source>
</evidence>
<keyword evidence="2" id="KW-0238">DNA-binding</keyword>
<feature type="domain" description="HTH rpiR-type" evidence="4">
    <location>
        <begin position="14"/>
        <end position="90"/>
    </location>
</feature>
<dbReference type="InterPro" id="IPR000281">
    <property type="entry name" value="HTH_RpiR"/>
</dbReference>
<dbReference type="RefSeq" id="WP_012725196.1">
    <property type="nucleotide sequence ID" value="NC_012669.1"/>
</dbReference>
<dbReference type="STRING" id="471853.Bcav_0151"/>
<dbReference type="SUPFAM" id="SSF53697">
    <property type="entry name" value="SIS domain"/>
    <property type="match status" value="1"/>
</dbReference>
<dbReference type="PROSITE" id="PS51071">
    <property type="entry name" value="HTH_RPIR"/>
    <property type="match status" value="1"/>
</dbReference>
<gene>
    <name evidence="6" type="ordered locus">Bcav_0151</name>
</gene>
<keyword evidence="1" id="KW-0805">Transcription regulation</keyword>
<dbReference type="Gene3D" id="1.10.10.10">
    <property type="entry name" value="Winged helix-like DNA-binding domain superfamily/Winged helix DNA-binding domain"/>
    <property type="match status" value="1"/>
</dbReference>
<dbReference type="eggNOG" id="COG1737">
    <property type="taxonomic scope" value="Bacteria"/>
</dbReference>
<dbReference type="Pfam" id="PF01418">
    <property type="entry name" value="HTH_6"/>
    <property type="match status" value="1"/>
</dbReference>
<keyword evidence="7" id="KW-1185">Reference proteome</keyword>
<dbReference type="SUPFAM" id="SSF46689">
    <property type="entry name" value="Homeodomain-like"/>
    <property type="match status" value="1"/>
</dbReference>
<evidence type="ECO:0000259" key="5">
    <source>
        <dbReference type="PROSITE" id="PS51464"/>
    </source>
</evidence>
<proteinExistence type="predicted"/>
<protein>
    <submittedName>
        <fullName evidence="6">Transcriptional regulator, RpiR family</fullName>
    </submittedName>
</protein>
<dbReference type="OrthoDB" id="370421at2"/>